<dbReference type="Pfam" id="PF25838">
    <property type="entry name" value="Apionate_lact_M"/>
    <property type="match status" value="1"/>
</dbReference>
<sequence>MQLLQSGTFQVGYQNGFLRQITHEGAEVVRMMYFALRDHNWGTFAQKIEDEIIVSREDSFSISYQSTNVGEVPDPIFEWKVRIEGDKEGTITFEIQGKALCAVRRNRAGFCILHPIQGTAEQPVTIFHEDDSKTTTRFPRYISAPDPFLNIRAMQWQVGNGGGYHLDFEGDIFQTEDQRNWGDASYKTFCTPLSRPFPVQLQEGDTVWQRVTLRPISIPEPSVLTEPEEKSLSIKNKIAIGIAASVETERLSEKAIALLKSLSLSHYRIDLHLSESDWITICSNHCENAALLDLPLEIALFCSEAFEAQLADFAGVCQQNALNIKQLLLFSAKGLVTPQPLIDFIPTFKKQLLNVKIGVGTDYNFTELNRNRFEIGAADFVSCSFHPQEHAFDDLSMMENTETVQYLVESAENLYHKPVHLSFISLKKRTNPYVTNPADFVLPIEKQLDSRQKTDFAKEWATAVLQNLAHTNAVSATLFRTVGALGIMDEEGEEYPVYQALAQK</sequence>
<organism evidence="3 4">
    <name type="scientific">Runella slithyformis (strain ATCC 29530 / DSM 19594 / LMG 11500 / NCIMB 11436 / LSU 4)</name>
    <dbReference type="NCBI Taxonomy" id="761193"/>
    <lineage>
        <taxon>Bacteria</taxon>
        <taxon>Pseudomonadati</taxon>
        <taxon>Bacteroidota</taxon>
        <taxon>Cytophagia</taxon>
        <taxon>Cytophagales</taxon>
        <taxon>Spirosomataceae</taxon>
        <taxon>Runella</taxon>
    </lineage>
</organism>
<reference evidence="4" key="1">
    <citation type="submission" date="2011-06" db="EMBL/GenBank/DDBJ databases">
        <title>The complete genome of chromosome of Runella slithyformis DSM 19594.</title>
        <authorList>
            <consortium name="US DOE Joint Genome Institute (JGI-PGF)"/>
            <person name="Lucas S."/>
            <person name="Han J."/>
            <person name="Lapidus A."/>
            <person name="Bruce D."/>
            <person name="Goodwin L."/>
            <person name="Pitluck S."/>
            <person name="Peters L."/>
            <person name="Kyrpides N."/>
            <person name="Mavromatis K."/>
            <person name="Ivanova N."/>
            <person name="Ovchinnikova G."/>
            <person name="Zhang X."/>
            <person name="Misra M."/>
            <person name="Detter J.C."/>
            <person name="Tapia R."/>
            <person name="Han C."/>
            <person name="Land M."/>
            <person name="Hauser L."/>
            <person name="Markowitz V."/>
            <person name="Cheng J.-F."/>
            <person name="Hugenholtz P."/>
            <person name="Woyke T."/>
            <person name="Wu D."/>
            <person name="Tindall B."/>
            <person name="Faehrich R."/>
            <person name="Brambilla E."/>
            <person name="Klenk H.-P."/>
            <person name="Eisen J.A."/>
        </authorList>
    </citation>
    <scope>NUCLEOTIDE SEQUENCE [LARGE SCALE GENOMIC DNA]</scope>
    <source>
        <strain evidence="4">ATCC 29530 / DSM 19594 / LMG 11500 / NCIMB 11436 / LSU 4</strain>
    </source>
</reference>
<name>A0A7U4E809_RUNSL</name>
<protein>
    <submittedName>
        <fullName evidence="3">Uncharacterized protein</fullName>
    </submittedName>
</protein>
<evidence type="ECO:0000313" key="3">
    <source>
        <dbReference type="EMBL" id="AEI50949.1"/>
    </source>
</evidence>
<dbReference type="Proteomes" id="UP000000493">
    <property type="component" value="Chromosome"/>
</dbReference>
<accession>A0A7U4E809</accession>
<evidence type="ECO:0000259" key="1">
    <source>
        <dbReference type="Pfam" id="PF25837"/>
    </source>
</evidence>
<dbReference type="InterPro" id="IPR058787">
    <property type="entry name" value="ApnL_M"/>
</dbReference>
<gene>
    <name evidence="3" type="ordered locus">Runsl_4629</name>
</gene>
<feature type="domain" description="D-apionate lactonase TIM barrel" evidence="2">
    <location>
        <begin position="240"/>
        <end position="502"/>
    </location>
</feature>
<dbReference type="Pfam" id="PF25837">
    <property type="entry name" value="Apionate_lact_N"/>
    <property type="match status" value="1"/>
</dbReference>
<feature type="domain" description="D-apionate lactonase N-terminal" evidence="1">
    <location>
        <begin position="3"/>
        <end position="214"/>
    </location>
</feature>
<dbReference type="InterPro" id="IPR058788">
    <property type="entry name" value="ApnL_N"/>
</dbReference>
<evidence type="ECO:0000313" key="4">
    <source>
        <dbReference type="Proteomes" id="UP000000493"/>
    </source>
</evidence>
<dbReference type="RefSeq" id="WP_013930239.1">
    <property type="nucleotide sequence ID" value="NC_015703.1"/>
</dbReference>
<proteinExistence type="predicted"/>
<reference evidence="3 4" key="2">
    <citation type="journal article" date="2012" name="Stand. Genomic Sci.">
        <title>Complete genome sequence of the aquatic bacterium Runella slithyformis type strain (LSU 4(T)).</title>
        <authorList>
            <person name="Copeland A."/>
            <person name="Zhang X."/>
            <person name="Misra M."/>
            <person name="Lapidus A."/>
            <person name="Nolan M."/>
            <person name="Lucas S."/>
            <person name="Deshpande S."/>
            <person name="Cheng J.F."/>
            <person name="Tapia R."/>
            <person name="Goodwin L.A."/>
            <person name="Pitluck S."/>
            <person name="Liolios K."/>
            <person name="Pagani I."/>
            <person name="Ivanova N."/>
            <person name="Mikhailova N."/>
            <person name="Pati A."/>
            <person name="Chen A."/>
            <person name="Palaniappan K."/>
            <person name="Land M."/>
            <person name="Hauser L."/>
            <person name="Pan C."/>
            <person name="Jeffries C.D."/>
            <person name="Detter J.C."/>
            <person name="Brambilla E.M."/>
            <person name="Rohde M."/>
            <person name="Djao O.D."/>
            <person name="Goker M."/>
            <person name="Sikorski J."/>
            <person name="Tindall B.J."/>
            <person name="Woyke T."/>
            <person name="Bristow J."/>
            <person name="Eisen J.A."/>
            <person name="Markowitz V."/>
            <person name="Hugenholtz P."/>
            <person name="Kyrpides N.C."/>
            <person name="Klenk H.P."/>
            <person name="Mavromatis K."/>
        </authorList>
    </citation>
    <scope>NUCLEOTIDE SEQUENCE [LARGE SCALE GENOMIC DNA]</scope>
    <source>
        <strain evidence="4">ATCC 29530 / DSM 19594 / LMG 11500 / NCIMB 11436 / LSU 4</strain>
    </source>
</reference>
<dbReference type="AlphaFoldDB" id="A0A7U4E809"/>
<dbReference type="KEGG" id="rsi:Runsl_4629"/>
<evidence type="ECO:0000259" key="2">
    <source>
        <dbReference type="Pfam" id="PF25838"/>
    </source>
</evidence>
<keyword evidence="4" id="KW-1185">Reference proteome</keyword>
<dbReference type="EMBL" id="CP002859">
    <property type="protein sequence ID" value="AEI50949.1"/>
    <property type="molecule type" value="Genomic_DNA"/>
</dbReference>